<proteinExistence type="predicted"/>
<evidence type="ECO:0000313" key="2">
    <source>
        <dbReference type="WBParaSite" id="ES5_v2.g23947.t1"/>
    </source>
</evidence>
<protein>
    <submittedName>
        <fullName evidence="2">Chromo domain-containing protein</fullName>
    </submittedName>
</protein>
<organism evidence="1 2">
    <name type="scientific">Panagrolaimus sp. ES5</name>
    <dbReference type="NCBI Taxonomy" id="591445"/>
    <lineage>
        <taxon>Eukaryota</taxon>
        <taxon>Metazoa</taxon>
        <taxon>Ecdysozoa</taxon>
        <taxon>Nematoda</taxon>
        <taxon>Chromadorea</taxon>
        <taxon>Rhabditida</taxon>
        <taxon>Tylenchina</taxon>
        <taxon>Panagrolaimomorpha</taxon>
        <taxon>Panagrolaimoidea</taxon>
        <taxon>Panagrolaimidae</taxon>
        <taxon>Panagrolaimus</taxon>
    </lineage>
</organism>
<name>A0AC34G2F9_9BILA</name>
<sequence>MASNVYEVEEILEMRVYKNGIRKFKVKWFGFRPFYNSWVREIDMDCPDLLKEFLKNHRLMKQQKKAIKTKPVSSNRYYTNRGP</sequence>
<accession>A0AC34G2F9</accession>
<reference evidence="2" key="1">
    <citation type="submission" date="2022-11" db="UniProtKB">
        <authorList>
            <consortium name="WormBaseParasite"/>
        </authorList>
    </citation>
    <scope>IDENTIFICATION</scope>
</reference>
<dbReference type="WBParaSite" id="ES5_v2.g23947.t1">
    <property type="protein sequence ID" value="ES5_v2.g23947.t1"/>
    <property type="gene ID" value="ES5_v2.g23947"/>
</dbReference>
<evidence type="ECO:0000313" key="1">
    <source>
        <dbReference type="Proteomes" id="UP000887579"/>
    </source>
</evidence>
<dbReference type="Proteomes" id="UP000887579">
    <property type="component" value="Unplaced"/>
</dbReference>